<dbReference type="AlphaFoldDB" id="A0A0F9UD18"/>
<protein>
    <submittedName>
        <fullName evidence="1">Uncharacterized protein</fullName>
    </submittedName>
</protein>
<organism evidence="1">
    <name type="scientific">marine sediment metagenome</name>
    <dbReference type="NCBI Taxonomy" id="412755"/>
    <lineage>
        <taxon>unclassified sequences</taxon>
        <taxon>metagenomes</taxon>
        <taxon>ecological metagenomes</taxon>
    </lineage>
</organism>
<dbReference type="EMBL" id="LAZR01000737">
    <property type="protein sequence ID" value="KKN59141.1"/>
    <property type="molecule type" value="Genomic_DNA"/>
</dbReference>
<proteinExistence type="predicted"/>
<reference evidence="1" key="1">
    <citation type="journal article" date="2015" name="Nature">
        <title>Complex archaea that bridge the gap between prokaryotes and eukaryotes.</title>
        <authorList>
            <person name="Spang A."/>
            <person name="Saw J.H."/>
            <person name="Jorgensen S.L."/>
            <person name="Zaremba-Niedzwiedzka K."/>
            <person name="Martijn J."/>
            <person name="Lind A.E."/>
            <person name="van Eijk R."/>
            <person name="Schleper C."/>
            <person name="Guy L."/>
            <person name="Ettema T.J."/>
        </authorList>
    </citation>
    <scope>NUCLEOTIDE SEQUENCE</scope>
</reference>
<comment type="caution">
    <text evidence="1">The sequence shown here is derived from an EMBL/GenBank/DDBJ whole genome shotgun (WGS) entry which is preliminary data.</text>
</comment>
<gene>
    <name evidence="1" type="ORF">LCGC14_0545080</name>
</gene>
<evidence type="ECO:0000313" key="1">
    <source>
        <dbReference type="EMBL" id="KKN59141.1"/>
    </source>
</evidence>
<accession>A0A0F9UD18</accession>
<sequence length="60" mass="7000">MQSSFFKIVRGDTYELLVNKIVFKTDENLLIFGDEKQFMDLFSKRKIDLISGSKVTIKHS</sequence>
<name>A0A0F9UD18_9ZZZZ</name>